<name>A0A4Z0A308_9AGAM</name>
<dbReference type="EMBL" id="SFCI01000394">
    <property type="protein sequence ID" value="TFY80078.1"/>
    <property type="molecule type" value="Genomic_DNA"/>
</dbReference>
<dbReference type="OrthoDB" id="2804062at2759"/>
<dbReference type="Proteomes" id="UP000298061">
    <property type="component" value="Unassembled WGS sequence"/>
</dbReference>
<reference evidence="1 2" key="1">
    <citation type="submission" date="2019-02" db="EMBL/GenBank/DDBJ databases">
        <title>Genome sequencing of the rare red list fungi Hericium alpestre (H. flagellum).</title>
        <authorList>
            <person name="Buettner E."/>
            <person name="Kellner H."/>
        </authorList>
    </citation>
    <scope>NUCLEOTIDE SEQUENCE [LARGE SCALE GENOMIC DNA]</scope>
    <source>
        <strain evidence="1 2">DSM 108284</strain>
    </source>
</reference>
<organism evidence="1 2">
    <name type="scientific">Hericium alpestre</name>
    <dbReference type="NCBI Taxonomy" id="135208"/>
    <lineage>
        <taxon>Eukaryota</taxon>
        <taxon>Fungi</taxon>
        <taxon>Dikarya</taxon>
        <taxon>Basidiomycota</taxon>
        <taxon>Agaricomycotina</taxon>
        <taxon>Agaricomycetes</taxon>
        <taxon>Russulales</taxon>
        <taxon>Hericiaceae</taxon>
        <taxon>Hericium</taxon>
    </lineage>
</organism>
<evidence type="ECO:0000313" key="1">
    <source>
        <dbReference type="EMBL" id="TFY80078.1"/>
    </source>
</evidence>
<dbReference type="InterPro" id="IPR040521">
    <property type="entry name" value="KDZ"/>
</dbReference>
<keyword evidence="2" id="KW-1185">Reference proteome</keyword>
<feature type="non-terminal residue" evidence="1">
    <location>
        <position position="93"/>
    </location>
</feature>
<comment type="caution">
    <text evidence="1">The sequence shown here is derived from an EMBL/GenBank/DDBJ whole genome shotgun (WGS) entry which is preliminary data.</text>
</comment>
<gene>
    <name evidence="1" type="ORF">EWM64_g3925</name>
</gene>
<dbReference type="Pfam" id="PF18758">
    <property type="entry name" value="KDZ"/>
    <property type="match status" value="1"/>
</dbReference>
<protein>
    <submittedName>
        <fullName evidence="1">Uncharacterized protein</fullName>
    </submittedName>
</protein>
<dbReference type="STRING" id="135208.A0A4Z0A308"/>
<evidence type="ECO:0000313" key="2">
    <source>
        <dbReference type="Proteomes" id="UP000298061"/>
    </source>
</evidence>
<dbReference type="AlphaFoldDB" id="A0A4Z0A308"/>
<sequence length="93" mass="10893">MPPENRWIYVLVLAMDANFKLKQKKWKKDTQQELSPGWGYFVQEDDYQTYLKGYITEPEMKHCDSNHSAIDHANIPALKQFAVNGVHLRNLTV</sequence>
<accession>A0A4Z0A308</accession>
<proteinExistence type="predicted"/>